<feature type="transmembrane region" description="Helical" evidence="1">
    <location>
        <begin position="151"/>
        <end position="173"/>
    </location>
</feature>
<keyword evidence="3" id="KW-1185">Reference proteome</keyword>
<dbReference type="PANTHER" id="PTHR37305:SF1">
    <property type="entry name" value="MEMBRANE PROTEIN"/>
    <property type="match status" value="1"/>
</dbReference>
<evidence type="ECO:0000313" key="2">
    <source>
        <dbReference type="EMBL" id="MFC6082745.1"/>
    </source>
</evidence>
<feature type="transmembrane region" description="Helical" evidence="1">
    <location>
        <begin position="63"/>
        <end position="80"/>
    </location>
</feature>
<keyword evidence="1" id="KW-1133">Transmembrane helix</keyword>
<reference evidence="3" key="1">
    <citation type="journal article" date="2019" name="Int. J. Syst. Evol. Microbiol.">
        <title>The Global Catalogue of Microorganisms (GCM) 10K type strain sequencing project: providing services to taxonomists for standard genome sequencing and annotation.</title>
        <authorList>
            <consortium name="The Broad Institute Genomics Platform"/>
            <consortium name="The Broad Institute Genome Sequencing Center for Infectious Disease"/>
            <person name="Wu L."/>
            <person name="Ma J."/>
        </authorList>
    </citation>
    <scope>NUCLEOTIDE SEQUENCE [LARGE SCALE GENOMIC DNA]</scope>
    <source>
        <strain evidence="3">JCM 30346</strain>
    </source>
</reference>
<dbReference type="EMBL" id="JBHSRF010000020">
    <property type="protein sequence ID" value="MFC6082745.1"/>
    <property type="molecule type" value="Genomic_DNA"/>
</dbReference>
<gene>
    <name evidence="2" type="ORF">ACFP1K_16365</name>
</gene>
<keyword evidence="1" id="KW-0472">Membrane</keyword>
<dbReference type="RefSeq" id="WP_380753475.1">
    <property type="nucleotide sequence ID" value="NZ_JBHSRF010000020.1"/>
</dbReference>
<protein>
    <submittedName>
        <fullName evidence="2">ABC transporter permease</fullName>
    </submittedName>
</protein>
<accession>A0ABW1NIJ7</accession>
<sequence length="262" mass="27253">MRNALRAEWTKARTLRGNTWLAVAIAVGTVVATAGATAAVTTAQCPTVTTCFEDTARLSLRGVWLSQAVVVVLAVLLMSNEYGNGMIRTTLAAMPRRVMVLFTKAAVVVGIVFATGVAGVAGSLLVGGVIMPRNGFTPENGYPPLSLADGPTLRAVVGSVLYLALIALLSLGVSTVLRDTAVSITAVLTLLYVIPVISTFVTDPQWLGVLQRLSPMTAGLAIQATRNLDLLPIGPWPGLGVLAAYAAVAMLVGGVLFVRREA</sequence>
<comment type="caution">
    <text evidence="2">The sequence shown here is derived from an EMBL/GenBank/DDBJ whole genome shotgun (WGS) entry which is preliminary data.</text>
</comment>
<evidence type="ECO:0000256" key="1">
    <source>
        <dbReference type="SAM" id="Phobius"/>
    </source>
</evidence>
<organism evidence="2 3">
    <name type="scientific">Sphaerisporangium aureirubrum</name>
    <dbReference type="NCBI Taxonomy" id="1544736"/>
    <lineage>
        <taxon>Bacteria</taxon>
        <taxon>Bacillati</taxon>
        <taxon>Actinomycetota</taxon>
        <taxon>Actinomycetes</taxon>
        <taxon>Streptosporangiales</taxon>
        <taxon>Streptosporangiaceae</taxon>
        <taxon>Sphaerisporangium</taxon>
    </lineage>
</organism>
<evidence type="ECO:0000313" key="3">
    <source>
        <dbReference type="Proteomes" id="UP001596137"/>
    </source>
</evidence>
<feature type="transmembrane region" description="Helical" evidence="1">
    <location>
        <begin position="236"/>
        <end position="258"/>
    </location>
</feature>
<feature type="transmembrane region" description="Helical" evidence="1">
    <location>
        <begin position="101"/>
        <end position="131"/>
    </location>
</feature>
<feature type="transmembrane region" description="Helical" evidence="1">
    <location>
        <begin position="20"/>
        <end position="43"/>
    </location>
</feature>
<keyword evidence="1" id="KW-0812">Transmembrane</keyword>
<dbReference type="PANTHER" id="PTHR37305">
    <property type="entry name" value="INTEGRAL MEMBRANE PROTEIN-RELATED"/>
    <property type="match status" value="1"/>
</dbReference>
<name>A0ABW1NIJ7_9ACTN</name>
<dbReference type="Proteomes" id="UP001596137">
    <property type="component" value="Unassembled WGS sequence"/>
</dbReference>
<proteinExistence type="predicted"/>
<feature type="transmembrane region" description="Helical" evidence="1">
    <location>
        <begin position="180"/>
        <end position="201"/>
    </location>
</feature>